<evidence type="ECO:0000313" key="3">
    <source>
        <dbReference type="Proteomes" id="UP000436088"/>
    </source>
</evidence>
<reference evidence="2" key="1">
    <citation type="submission" date="2019-09" db="EMBL/GenBank/DDBJ databases">
        <title>Draft genome information of white flower Hibiscus syriacus.</title>
        <authorList>
            <person name="Kim Y.-M."/>
        </authorList>
    </citation>
    <scope>NUCLEOTIDE SEQUENCE [LARGE SCALE GENOMIC DNA]</scope>
    <source>
        <strain evidence="2">YM2019G1</strain>
    </source>
</reference>
<keyword evidence="3" id="KW-1185">Reference proteome</keyword>
<evidence type="ECO:0000313" key="2">
    <source>
        <dbReference type="EMBL" id="KAE8715437.1"/>
    </source>
</evidence>
<dbReference type="EMBL" id="VEPZ02000861">
    <property type="protein sequence ID" value="KAE8715437.1"/>
    <property type="molecule type" value="Genomic_DNA"/>
</dbReference>
<proteinExistence type="predicted"/>
<dbReference type="PANTHER" id="PTHR46361">
    <property type="entry name" value="ELECTRON CARRIER/ PROTEIN DISULFIDE OXIDOREDUCTASE"/>
    <property type="match status" value="1"/>
</dbReference>
<accession>A0A6A3BHC4</accession>
<organism evidence="2 3">
    <name type="scientific">Hibiscus syriacus</name>
    <name type="common">Rose of Sharon</name>
    <dbReference type="NCBI Taxonomy" id="106335"/>
    <lineage>
        <taxon>Eukaryota</taxon>
        <taxon>Viridiplantae</taxon>
        <taxon>Streptophyta</taxon>
        <taxon>Embryophyta</taxon>
        <taxon>Tracheophyta</taxon>
        <taxon>Spermatophyta</taxon>
        <taxon>Magnoliopsida</taxon>
        <taxon>eudicotyledons</taxon>
        <taxon>Gunneridae</taxon>
        <taxon>Pentapetalae</taxon>
        <taxon>rosids</taxon>
        <taxon>malvids</taxon>
        <taxon>Malvales</taxon>
        <taxon>Malvaceae</taxon>
        <taxon>Malvoideae</taxon>
        <taxon>Hibiscus</taxon>
    </lineage>
</organism>
<evidence type="ECO:0000256" key="1">
    <source>
        <dbReference type="SAM" id="MobiDB-lite"/>
    </source>
</evidence>
<gene>
    <name evidence="2" type="ORF">F3Y22_tig00110174pilonHSYRG00435</name>
</gene>
<feature type="region of interest" description="Disordered" evidence="1">
    <location>
        <begin position="84"/>
        <end position="108"/>
    </location>
</feature>
<dbReference type="Proteomes" id="UP000436088">
    <property type="component" value="Unassembled WGS sequence"/>
</dbReference>
<sequence length="199" mass="22673">MQSMNISKDNFIKLEESNRQDSSVDHVDHNIVSESRAVGYNLDIDDKHVEQGDKMNKHGDLDFKAKEEMNETTKDLVEEEPEPIFDGTEVPGMQANRNSSTRSLDPDLEEEGSLWPEKAVALKHFVKEKGAAVTSVLRRLSFKRDGVEQAIVDVYWNDNLHTERSTAELVYIQLRYGTRLYTQAQASYKQLTPTALLTN</sequence>
<comment type="caution">
    <text evidence="2">The sequence shown here is derived from an EMBL/GenBank/DDBJ whole genome shotgun (WGS) entry which is preliminary data.</text>
</comment>
<dbReference type="PANTHER" id="PTHR46361:SF3">
    <property type="entry name" value="ELECTRON CARRIER_ PROTEIN DISULFIDE OXIDOREDUCTASE"/>
    <property type="match status" value="1"/>
</dbReference>
<name>A0A6A3BHC4_HIBSY</name>
<protein>
    <submittedName>
        <fullName evidence="2">Uncharacterized protein</fullName>
    </submittedName>
</protein>
<dbReference type="AlphaFoldDB" id="A0A6A3BHC4"/>